<organism evidence="2 3">
    <name type="scientific">Cellulomonas wangsupingiae</name>
    <dbReference type="NCBI Taxonomy" id="2968085"/>
    <lineage>
        <taxon>Bacteria</taxon>
        <taxon>Bacillati</taxon>
        <taxon>Actinomycetota</taxon>
        <taxon>Actinomycetes</taxon>
        <taxon>Micrococcales</taxon>
        <taxon>Cellulomonadaceae</taxon>
        <taxon>Cellulomonas</taxon>
    </lineage>
</organism>
<dbReference type="Proteomes" id="UP001317322">
    <property type="component" value="Chromosome"/>
</dbReference>
<sequence length="288" mass="31331">MNARTRWSGLTAVVGAVGAVAVLATGALGAGGAPTLTGKAAVVGTSAPATGARITTFTEWDDAAVDHMTTTVAADGTFSFTFPRATAYYLDLVEDATYRAGWGVVDAVPGATIECQVAVVPVAGTSTARSGFDCEHEALSTLVYRFWSPVFNNAHFFTTDPDEFDHLDTNDPNWRYEGIGFRGVEADGETCAVGTPVFRFYSPHFQSHFYTQSAAEKSHIVDNDRNWNYEGVSYCAYTEPVDGTAPLYRFWSPVFGKHFFTATQSEADYIRSTDRNWNYEGVAYHVLP</sequence>
<protein>
    <recommendedName>
        <fullName evidence="1">DUF5648 domain-containing protein</fullName>
    </recommendedName>
</protein>
<feature type="domain" description="DUF5648" evidence="1">
    <location>
        <begin position="143"/>
        <end position="286"/>
    </location>
</feature>
<dbReference type="EMBL" id="CP101989">
    <property type="protein sequence ID" value="UUI63942.1"/>
    <property type="molecule type" value="Genomic_DNA"/>
</dbReference>
<dbReference type="InterPro" id="IPR043708">
    <property type="entry name" value="DUF5648"/>
</dbReference>
<dbReference type="Pfam" id="PF18885">
    <property type="entry name" value="DUF5648"/>
    <property type="match status" value="1"/>
</dbReference>
<name>A0ABY5K0G8_9CELL</name>
<evidence type="ECO:0000313" key="2">
    <source>
        <dbReference type="EMBL" id="UUI63942.1"/>
    </source>
</evidence>
<dbReference type="RefSeq" id="WP_227565486.1">
    <property type="nucleotide sequence ID" value="NZ_CP101989.1"/>
</dbReference>
<keyword evidence="3" id="KW-1185">Reference proteome</keyword>
<proteinExistence type="predicted"/>
<evidence type="ECO:0000313" key="3">
    <source>
        <dbReference type="Proteomes" id="UP001317322"/>
    </source>
</evidence>
<gene>
    <name evidence="2" type="ORF">NP075_12455</name>
</gene>
<evidence type="ECO:0000259" key="1">
    <source>
        <dbReference type="Pfam" id="PF18885"/>
    </source>
</evidence>
<accession>A0ABY5K0G8</accession>
<reference evidence="2 3" key="1">
    <citation type="submission" date="2022-07" db="EMBL/GenBank/DDBJ databases">
        <title>Novel species in genus cellulomonas.</title>
        <authorList>
            <person name="Ye L."/>
        </authorList>
    </citation>
    <scope>NUCLEOTIDE SEQUENCE [LARGE SCALE GENOMIC DNA]</scope>
    <source>
        <strain evidence="3">zg-Y908</strain>
    </source>
</reference>